<dbReference type="EMBL" id="JBHSQO010000072">
    <property type="protein sequence ID" value="MFC6094724.1"/>
    <property type="molecule type" value="Genomic_DNA"/>
</dbReference>
<dbReference type="Proteomes" id="UP001596220">
    <property type="component" value="Unassembled WGS sequence"/>
</dbReference>
<gene>
    <name evidence="2" type="ORF">ACFP3R_36145</name>
</gene>
<reference evidence="3" key="1">
    <citation type="journal article" date="2019" name="Int. J. Syst. Evol. Microbiol.">
        <title>The Global Catalogue of Microorganisms (GCM) 10K type strain sequencing project: providing services to taxonomists for standard genome sequencing and annotation.</title>
        <authorList>
            <consortium name="The Broad Institute Genomics Platform"/>
            <consortium name="The Broad Institute Genome Sequencing Center for Infectious Disease"/>
            <person name="Wu L."/>
            <person name="Ma J."/>
        </authorList>
    </citation>
    <scope>NUCLEOTIDE SEQUENCE [LARGE SCALE GENOMIC DNA]</scope>
    <source>
        <strain evidence="3">CGMCC 4.7246</strain>
    </source>
</reference>
<organism evidence="2 3">
    <name type="scientific">Saccharothrix lopnurensis</name>
    <dbReference type="NCBI Taxonomy" id="1670621"/>
    <lineage>
        <taxon>Bacteria</taxon>
        <taxon>Bacillati</taxon>
        <taxon>Actinomycetota</taxon>
        <taxon>Actinomycetes</taxon>
        <taxon>Pseudonocardiales</taxon>
        <taxon>Pseudonocardiaceae</taxon>
        <taxon>Saccharothrix</taxon>
    </lineage>
</organism>
<protein>
    <submittedName>
        <fullName evidence="2">N-acetylmuramoyl-L-alanine amidase</fullName>
    </submittedName>
</protein>
<evidence type="ECO:0000259" key="1">
    <source>
        <dbReference type="Pfam" id="PF01510"/>
    </source>
</evidence>
<sequence>MALLLAGLADALRAAGLTVIEHPGWTDRGQKDGAFAPVAAMLHHDASPHGDSPGVPAFMANLRNNGAQTWVDRGGRWHLVAAGRMWHAGLGGPWGPISRDDGNTDSVGVETDHTVGEDWPTAQLYGLRRGLAVLLRHIGAPASALCGHREYRTTNPDPDGLDMAHERAEVARIMKEGPDTMPNHMEHIGIRNYLGHDVAAQEVLNATEQAATEAEKAASEALAILRDLKGTRNFKGQDVDVEAVWAETEGRVARLETAVGELAELPAAVGKLATLLGEVARKVGAA</sequence>
<accession>A0ABW1PHS3</accession>
<dbReference type="RefSeq" id="WP_380643253.1">
    <property type="nucleotide sequence ID" value="NZ_JBHSQO010000072.1"/>
</dbReference>
<proteinExistence type="predicted"/>
<dbReference type="Gene3D" id="3.40.80.10">
    <property type="entry name" value="Peptidoglycan recognition protein-like"/>
    <property type="match status" value="1"/>
</dbReference>
<dbReference type="SUPFAM" id="SSF55846">
    <property type="entry name" value="N-acetylmuramoyl-L-alanine amidase-like"/>
    <property type="match status" value="1"/>
</dbReference>
<evidence type="ECO:0000313" key="3">
    <source>
        <dbReference type="Proteomes" id="UP001596220"/>
    </source>
</evidence>
<feature type="domain" description="N-acetylmuramoyl-L-alanine amidase" evidence="1">
    <location>
        <begin position="40"/>
        <end position="157"/>
    </location>
</feature>
<dbReference type="InterPro" id="IPR002502">
    <property type="entry name" value="Amidase_domain"/>
</dbReference>
<keyword evidence="3" id="KW-1185">Reference proteome</keyword>
<dbReference type="Pfam" id="PF01510">
    <property type="entry name" value="Amidase_2"/>
    <property type="match status" value="1"/>
</dbReference>
<evidence type="ECO:0000313" key="2">
    <source>
        <dbReference type="EMBL" id="MFC6094724.1"/>
    </source>
</evidence>
<dbReference type="InterPro" id="IPR036505">
    <property type="entry name" value="Amidase/PGRP_sf"/>
</dbReference>
<comment type="caution">
    <text evidence="2">The sequence shown here is derived from an EMBL/GenBank/DDBJ whole genome shotgun (WGS) entry which is preliminary data.</text>
</comment>
<name>A0ABW1PHS3_9PSEU</name>